<protein>
    <submittedName>
        <fullName evidence="2">Uncharacterized protein</fullName>
    </submittedName>
</protein>
<keyword evidence="1" id="KW-1133">Transmembrane helix</keyword>
<dbReference type="EMBL" id="CANHGI010000001">
    <property type="protein sequence ID" value="CAI5437816.1"/>
    <property type="molecule type" value="Genomic_DNA"/>
</dbReference>
<dbReference type="CDD" id="cd06174">
    <property type="entry name" value="MFS"/>
    <property type="match status" value="1"/>
</dbReference>
<feature type="transmembrane region" description="Helical" evidence="1">
    <location>
        <begin position="282"/>
        <end position="298"/>
    </location>
</feature>
<dbReference type="PANTHER" id="PTHR24002">
    <property type="entry name" value="SOLUTE CARRIER FAMILY 22 MEMBER 18"/>
    <property type="match status" value="1"/>
</dbReference>
<evidence type="ECO:0000313" key="2">
    <source>
        <dbReference type="EMBL" id="CAI5437816.1"/>
    </source>
</evidence>
<keyword evidence="1" id="KW-0812">Transmembrane</keyword>
<feature type="transmembrane region" description="Helical" evidence="1">
    <location>
        <begin position="369"/>
        <end position="387"/>
    </location>
</feature>
<sequence>MNRKERQRHEFALLITTGIYHTLDQWTRVLLPFAQWSLQPSPNLDDLAYLTAVSTLFTFIGALFMAQFIEVFGLRVSAIISTCITALYQFIVCQTHNYYGYLIIQSLLMFNNMQMIIDAAVLNLEGEDGDDKKRSRLITKILIPQGIGYALGPYIALQVVFFMTPSLETSQLLCSLLSTGTLLPVIWKYFPDHKNSSKSLAPDFSGYSQLLSNERTRWCVLLLMLVSGPYAAYDNIMRISLAATAIRNPGSLHNLFIIIGLTTMLVNMLILPKLQAMLSPQVLLTVAFSLLTVSYVYLAIFRAYAFLLIGMPIQVIGVTIALGEISSQLMGTIGKGGAGKAAALIRMSQLSAGFLVPFLTGTTFHTQDSTLLCAFCAFISASAIPIVRQYGTFMKFNSASLPGLFVGKTE</sequence>
<evidence type="ECO:0000256" key="1">
    <source>
        <dbReference type="SAM" id="Phobius"/>
    </source>
</evidence>
<feature type="transmembrane region" description="Helical" evidence="1">
    <location>
        <begin position="252"/>
        <end position="270"/>
    </location>
</feature>
<keyword evidence="1" id="KW-0472">Membrane</keyword>
<dbReference type="PANTHER" id="PTHR24002:SF4">
    <property type="entry name" value="MFS DOMAIN-CONTAINING PROTEIN"/>
    <property type="match status" value="1"/>
</dbReference>
<dbReference type="AlphaFoldDB" id="A0A9P1I311"/>
<feature type="transmembrane region" description="Helical" evidence="1">
    <location>
        <begin position="343"/>
        <end position="363"/>
    </location>
</feature>
<gene>
    <name evidence="2" type="ORF">CAMP_LOCUS453</name>
</gene>
<dbReference type="Gene3D" id="1.20.1250.20">
    <property type="entry name" value="MFS general substrate transporter like domains"/>
    <property type="match status" value="1"/>
</dbReference>
<dbReference type="GO" id="GO:0005635">
    <property type="term" value="C:nuclear envelope"/>
    <property type="evidence" value="ECO:0007669"/>
    <property type="project" value="TreeGrafter"/>
</dbReference>
<feature type="transmembrane region" description="Helical" evidence="1">
    <location>
        <begin position="304"/>
        <end position="322"/>
    </location>
</feature>
<keyword evidence="3" id="KW-1185">Reference proteome</keyword>
<proteinExistence type="predicted"/>
<name>A0A9P1I311_9PELO</name>
<evidence type="ECO:0000313" key="3">
    <source>
        <dbReference type="Proteomes" id="UP001152747"/>
    </source>
</evidence>
<feature type="transmembrane region" description="Helical" evidence="1">
    <location>
        <begin position="98"/>
        <end position="121"/>
    </location>
</feature>
<feature type="transmembrane region" description="Helical" evidence="1">
    <location>
        <begin position="72"/>
        <end position="92"/>
    </location>
</feature>
<dbReference type="InterPro" id="IPR036259">
    <property type="entry name" value="MFS_trans_sf"/>
</dbReference>
<feature type="transmembrane region" description="Helical" evidence="1">
    <location>
        <begin position="47"/>
        <end position="65"/>
    </location>
</feature>
<dbReference type="OrthoDB" id="5779108at2759"/>
<reference evidence="2" key="1">
    <citation type="submission" date="2022-11" db="EMBL/GenBank/DDBJ databases">
        <authorList>
            <person name="Kikuchi T."/>
        </authorList>
    </citation>
    <scope>NUCLEOTIDE SEQUENCE</scope>
    <source>
        <strain evidence="2">PS1010</strain>
    </source>
</reference>
<dbReference type="SUPFAM" id="SSF103473">
    <property type="entry name" value="MFS general substrate transporter"/>
    <property type="match status" value="1"/>
</dbReference>
<organism evidence="2 3">
    <name type="scientific">Caenorhabditis angaria</name>
    <dbReference type="NCBI Taxonomy" id="860376"/>
    <lineage>
        <taxon>Eukaryota</taxon>
        <taxon>Metazoa</taxon>
        <taxon>Ecdysozoa</taxon>
        <taxon>Nematoda</taxon>
        <taxon>Chromadorea</taxon>
        <taxon>Rhabditida</taxon>
        <taxon>Rhabditina</taxon>
        <taxon>Rhabditomorpha</taxon>
        <taxon>Rhabditoidea</taxon>
        <taxon>Rhabditidae</taxon>
        <taxon>Peloderinae</taxon>
        <taxon>Caenorhabditis</taxon>
    </lineage>
</organism>
<comment type="caution">
    <text evidence="2">The sequence shown here is derived from an EMBL/GenBank/DDBJ whole genome shotgun (WGS) entry which is preliminary data.</text>
</comment>
<feature type="transmembrane region" description="Helical" evidence="1">
    <location>
        <begin position="142"/>
        <end position="164"/>
    </location>
</feature>
<dbReference type="Proteomes" id="UP001152747">
    <property type="component" value="Unassembled WGS sequence"/>
</dbReference>
<accession>A0A9P1I311</accession>